<proteinExistence type="predicted"/>
<reference evidence="2" key="1">
    <citation type="submission" date="2016-10" db="EMBL/GenBank/DDBJ databases">
        <authorList>
            <person name="Varghese N."/>
            <person name="Submissions S."/>
        </authorList>
    </citation>
    <scope>NUCLEOTIDE SEQUENCE [LARGE SCALE GENOMIC DNA]</scope>
    <source>
        <strain evidence="2">S6-262</strain>
    </source>
</reference>
<sequence>MLNDADILADIERFRAKHGVPATTFGRQAIGDANLIANLAAGRELRRATEAKVRSFMAEYRPTQPEGIAA</sequence>
<dbReference type="OrthoDB" id="7376075at2"/>
<dbReference type="EMBL" id="FOCF01000001">
    <property type="protein sequence ID" value="SEM54961.1"/>
    <property type="molecule type" value="Genomic_DNA"/>
</dbReference>
<dbReference type="AlphaFoldDB" id="A0A1H7Z9Q8"/>
<evidence type="ECO:0000313" key="1">
    <source>
        <dbReference type="EMBL" id="SEM54961.1"/>
    </source>
</evidence>
<name>A0A1H7Z9Q8_9SPHN</name>
<evidence type="ECO:0000313" key="2">
    <source>
        <dbReference type="Proteomes" id="UP000199206"/>
    </source>
</evidence>
<dbReference type="Proteomes" id="UP000199206">
    <property type="component" value="Unassembled WGS sequence"/>
</dbReference>
<accession>A0A1H7Z9Q8</accession>
<keyword evidence="2" id="KW-1185">Reference proteome</keyword>
<dbReference type="STRING" id="1166340.SAMN05192583_0590"/>
<gene>
    <name evidence="1" type="ORF">SAMN05192583_0590</name>
</gene>
<protein>
    <submittedName>
        <fullName evidence="1">Uncharacterized protein</fullName>
    </submittedName>
</protein>
<organism evidence="1 2">
    <name type="scientific">Sphingomonas gellani</name>
    <dbReference type="NCBI Taxonomy" id="1166340"/>
    <lineage>
        <taxon>Bacteria</taxon>
        <taxon>Pseudomonadati</taxon>
        <taxon>Pseudomonadota</taxon>
        <taxon>Alphaproteobacteria</taxon>
        <taxon>Sphingomonadales</taxon>
        <taxon>Sphingomonadaceae</taxon>
        <taxon>Sphingomonas</taxon>
    </lineage>
</organism>